<evidence type="ECO:0000313" key="3">
    <source>
        <dbReference type="EMBL" id="CAF4322059.1"/>
    </source>
</evidence>
<organism evidence="2 4">
    <name type="scientific">Didymodactylos carnosus</name>
    <dbReference type="NCBI Taxonomy" id="1234261"/>
    <lineage>
        <taxon>Eukaryota</taxon>
        <taxon>Metazoa</taxon>
        <taxon>Spiralia</taxon>
        <taxon>Gnathifera</taxon>
        <taxon>Rotifera</taxon>
        <taxon>Eurotatoria</taxon>
        <taxon>Bdelloidea</taxon>
        <taxon>Philodinida</taxon>
        <taxon>Philodinidae</taxon>
        <taxon>Didymodactylos</taxon>
    </lineage>
</organism>
<dbReference type="Proteomes" id="UP000681722">
    <property type="component" value="Unassembled WGS sequence"/>
</dbReference>
<dbReference type="Gene3D" id="3.30.420.10">
    <property type="entry name" value="Ribonuclease H-like superfamily/Ribonuclease H"/>
    <property type="match status" value="1"/>
</dbReference>
<evidence type="ECO:0000313" key="2">
    <source>
        <dbReference type="EMBL" id="CAF1447813.1"/>
    </source>
</evidence>
<dbReference type="InterPro" id="IPR012337">
    <property type="entry name" value="RNaseH-like_sf"/>
</dbReference>
<dbReference type="Proteomes" id="UP000663829">
    <property type="component" value="Unassembled WGS sequence"/>
</dbReference>
<dbReference type="GO" id="GO:0015074">
    <property type="term" value="P:DNA integration"/>
    <property type="evidence" value="ECO:0007669"/>
    <property type="project" value="InterPro"/>
</dbReference>
<proteinExistence type="predicted"/>
<dbReference type="GO" id="GO:0003676">
    <property type="term" value="F:nucleic acid binding"/>
    <property type="evidence" value="ECO:0007669"/>
    <property type="project" value="InterPro"/>
</dbReference>
<dbReference type="SUPFAM" id="SSF53098">
    <property type="entry name" value="Ribonuclease H-like"/>
    <property type="match status" value="1"/>
</dbReference>
<accession>A0A815PDD5</accession>
<evidence type="ECO:0000313" key="4">
    <source>
        <dbReference type="Proteomes" id="UP000663829"/>
    </source>
</evidence>
<protein>
    <recommendedName>
        <fullName evidence="1">Integrase catalytic domain-containing protein</fullName>
    </recommendedName>
</protein>
<sequence length="339" mass="39404">MFDFDITTLEYEQQKDKTTQDLTEQVKKNPTIASYDVIDDVLYKLISRGGAEHIKLPYIPQSMIPNVMAAYHDHPSSGHFGIKRTWYKLKDRYFWPNMMSTITNYIRSCHQCAKFNIRRRKLPGKLHPITPPDGIFEVIGMDFWGPMSLPSSQDNRYVLVITDYVSKYVIAKAVPNNSATTTAQFIVEEVILKYGVPRKIITDQGTHFKNELMEKIAFLMEFKHAFATTYHPQTNGQVQRFNATFYPQLAKLHDDNLNNWDEYLPACIFPYNTGLHSNIIHQQQLSKQRYDQQRADPTYKPGDLVFIKQLGKRPKFGELYSGPFKVLHQQHPLTYSIGR</sequence>
<dbReference type="FunFam" id="1.10.340.70:FF:000001">
    <property type="entry name" value="Retrovirus-related Pol polyprotein from transposon gypsy-like Protein"/>
    <property type="match status" value="1"/>
</dbReference>
<dbReference type="AlphaFoldDB" id="A0A815PDD5"/>
<dbReference type="PROSITE" id="PS50994">
    <property type="entry name" value="INTEGRASE"/>
    <property type="match status" value="1"/>
</dbReference>
<dbReference type="PANTHER" id="PTHR37984:SF15">
    <property type="entry name" value="INTEGRASE CATALYTIC DOMAIN-CONTAINING PROTEIN"/>
    <property type="match status" value="1"/>
</dbReference>
<gene>
    <name evidence="2" type="ORF">GPM918_LOCUS34617</name>
    <name evidence="3" type="ORF">SRO942_LOCUS35320</name>
</gene>
<dbReference type="OrthoDB" id="425619at2759"/>
<comment type="caution">
    <text evidence="2">The sequence shown here is derived from an EMBL/GenBank/DDBJ whole genome shotgun (WGS) entry which is preliminary data.</text>
</comment>
<reference evidence="2" key="1">
    <citation type="submission" date="2021-02" db="EMBL/GenBank/DDBJ databases">
        <authorList>
            <person name="Nowell W R."/>
        </authorList>
    </citation>
    <scope>NUCLEOTIDE SEQUENCE</scope>
</reference>
<dbReference type="Pfam" id="PF00665">
    <property type="entry name" value="rve"/>
    <property type="match status" value="1"/>
</dbReference>
<dbReference type="EMBL" id="CAJNOQ010019323">
    <property type="protein sequence ID" value="CAF1447813.1"/>
    <property type="molecule type" value="Genomic_DNA"/>
</dbReference>
<name>A0A815PDD5_9BILA</name>
<dbReference type="InterPro" id="IPR041588">
    <property type="entry name" value="Integrase_H2C2"/>
</dbReference>
<dbReference type="InterPro" id="IPR001584">
    <property type="entry name" value="Integrase_cat-core"/>
</dbReference>
<evidence type="ECO:0000259" key="1">
    <source>
        <dbReference type="PROSITE" id="PS50994"/>
    </source>
</evidence>
<keyword evidence="4" id="KW-1185">Reference proteome</keyword>
<feature type="domain" description="Integrase catalytic" evidence="1">
    <location>
        <begin position="127"/>
        <end position="294"/>
    </location>
</feature>
<dbReference type="EMBL" id="CAJOBC010084770">
    <property type="protein sequence ID" value="CAF4322059.1"/>
    <property type="molecule type" value="Genomic_DNA"/>
</dbReference>
<dbReference type="Pfam" id="PF17921">
    <property type="entry name" value="Integrase_H2C2"/>
    <property type="match status" value="1"/>
</dbReference>
<dbReference type="Gene3D" id="1.10.340.70">
    <property type="match status" value="1"/>
</dbReference>
<dbReference type="InterPro" id="IPR036397">
    <property type="entry name" value="RNaseH_sf"/>
</dbReference>
<dbReference type="InterPro" id="IPR050951">
    <property type="entry name" value="Retrovirus_Pol_polyprotein"/>
</dbReference>
<dbReference type="PANTHER" id="PTHR37984">
    <property type="entry name" value="PROTEIN CBG26694"/>
    <property type="match status" value="1"/>
</dbReference>